<evidence type="ECO:0000256" key="1">
    <source>
        <dbReference type="ARBA" id="ARBA00022679"/>
    </source>
</evidence>
<dbReference type="EMBL" id="FOVH01000003">
    <property type="protein sequence ID" value="SFN95874.1"/>
    <property type="molecule type" value="Genomic_DNA"/>
</dbReference>
<dbReference type="SUPFAM" id="SSF55874">
    <property type="entry name" value="ATPase domain of HSP90 chaperone/DNA topoisomerase II/histidine kinase"/>
    <property type="match status" value="1"/>
</dbReference>
<feature type="domain" description="Histidine kinase" evidence="5">
    <location>
        <begin position="172"/>
        <end position="365"/>
    </location>
</feature>
<dbReference type="InParanoid" id="A0A1I5D9D8"/>
<name>A0A1I5D9D8_9ACTN</name>
<keyword evidence="3" id="KW-0902">Two-component regulatory system</keyword>
<proteinExistence type="predicted"/>
<keyword evidence="2 6" id="KW-0418">Kinase</keyword>
<dbReference type="InterPro" id="IPR011712">
    <property type="entry name" value="Sig_transdc_His_kin_sub3_dim/P"/>
</dbReference>
<dbReference type="GO" id="GO:0046983">
    <property type="term" value="F:protein dimerization activity"/>
    <property type="evidence" value="ECO:0007669"/>
    <property type="project" value="InterPro"/>
</dbReference>
<keyword evidence="1" id="KW-0808">Transferase</keyword>
<reference evidence="6 7" key="1">
    <citation type="submission" date="2016-10" db="EMBL/GenBank/DDBJ databases">
        <authorList>
            <person name="de Groot N.N."/>
        </authorList>
    </citation>
    <scope>NUCLEOTIDE SEQUENCE [LARGE SCALE GENOMIC DNA]</scope>
    <source>
        <strain evidence="6 7">DSM 43067</strain>
    </source>
</reference>
<dbReference type="PANTHER" id="PTHR24421">
    <property type="entry name" value="NITRATE/NITRITE SENSOR PROTEIN NARX-RELATED"/>
    <property type="match status" value="1"/>
</dbReference>
<gene>
    <name evidence="6" type="ORF">SAMN04489713_103550</name>
</gene>
<feature type="transmembrane region" description="Helical" evidence="4">
    <location>
        <begin position="86"/>
        <end position="105"/>
    </location>
</feature>
<dbReference type="InterPro" id="IPR036890">
    <property type="entry name" value="HATPase_C_sf"/>
</dbReference>
<evidence type="ECO:0000256" key="3">
    <source>
        <dbReference type="ARBA" id="ARBA00023012"/>
    </source>
</evidence>
<dbReference type="RefSeq" id="WP_177287679.1">
    <property type="nucleotide sequence ID" value="NZ_FOVH01000003.1"/>
</dbReference>
<organism evidence="6 7">
    <name type="scientific">Actinomadura madurae</name>
    <dbReference type="NCBI Taxonomy" id="1993"/>
    <lineage>
        <taxon>Bacteria</taxon>
        <taxon>Bacillati</taxon>
        <taxon>Actinomycetota</taxon>
        <taxon>Actinomycetes</taxon>
        <taxon>Streptosporangiales</taxon>
        <taxon>Thermomonosporaceae</taxon>
        <taxon>Actinomadura</taxon>
    </lineage>
</organism>
<dbReference type="CDD" id="cd16917">
    <property type="entry name" value="HATPase_UhpB-NarQ-NarX-like"/>
    <property type="match status" value="1"/>
</dbReference>
<dbReference type="AlphaFoldDB" id="A0A1I5D9D8"/>
<dbReference type="STRING" id="1993.SAMN04489713_103550"/>
<keyword evidence="7" id="KW-1185">Reference proteome</keyword>
<dbReference type="Proteomes" id="UP000183413">
    <property type="component" value="Unassembled WGS sequence"/>
</dbReference>
<accession>A0A1I5D9D8</accession>
<sequence>MLITALSMLLLPREQLTVGVFALMMTMVLVSWGTARKWRIVAPRVAAHPALYTLDMLLSFAVLGVGGIAGPYFLSTVATATIAGLLYRWQGMLAVAGLQILVYYLTYVLTATEIETVTFQTLLGQPLYYPLAGFAGVALRRLLDDYSSKEAALWQAQVLAAASEERARLAREMHDSLAKTLRGIALAASTLPLWMSRDQVRAAEEASQIALAASVASREARELLTELRDDAVTRSLHEALKETANRWGETAGVAVTCDLDLDVEPELRMRHEVVAILREVLTNVERHAKADSVRVELTKEQDDLVLTIVDDGSGFRLQQLTDLARDGHYGLIGLHERAQRVGGTVAISSEPGTGTTVSARLPVDLTGERRLAEVG</sequence>
<evidence type="ECO:0000259" key="5">
    <source>
        <dbReference type="PROSITE" id="PS50109"/>
    </source>
</evidence>
<dbReference type="Gene3D" id="1.20.5.1930">
    <property type="match status" value="1"/>
</dbReference>
<feature type="transmembrane region" description="Helical" evidence="4">
    <location>
        <begin position="16"/>
        <end position="35"/>
    </location>
</feature>
<dbReference type="eggNOG" id="COG4585">
    <property type="taxonomic scope" value="Bacteria"/>
</dbReference>
<dbReference type="PROSITE" id="PS50109">
    <property type="entry name" value="HIS_KIN"/>
    <property type="match status" value="1"/>
</dbReference>
<dbReference type="Pfam" id="PF07730">
    <property type="entry name" value="HisKA_3"/>
    <property type="match status" value="1"/>
</dbReference>
<dbReference type="GO" id="GO:0000155">
    <property type="term" value="F:phosphorelay sensor kinase activity"/>
    <property type="evidence" value="ECO:0007669"/>
    <property type="project" value="InterPro"/>
</dbReference>
<evidence type="ECO:0000256" key="2">
    <source>
        <dbReference type="ARBA" id="ARBA00022777"/>
    </source>
</evidence>
<feature type="transmembrane region" description="Helical" evidence="4">
    <location>
        <begin position="56"/>
        <end position="74"/>
    </location>
</feature>
<dbReference type="Pfam" id="PF02518">
    <property type="entry name" value="HATPase_c"/>
    <property type="match status" value="1"/>
</dbReference>
<evidence type="ECO:0000256" key="4">
    <source>
        <dbReference type="SAM" id="Phobius"/>
    </source>
</evidence>
<dbReference type="InterPro" id="IPR050482">
    <property type="entry name" value="Sensor_HK_TwoCompSys"/>
</dbReference>
<keyword evidence="4" id="KW-0472">Membrane</keyword>
<dbReference type="InterPro" id="IPR005467">
    <property type="entry name" value="His_kinase_dom"/>
</dbReference>
<keyword evidence="4" id="KW-1133">Transmembrane helix</keyword>
<dbReference type="InterPro" id="IPR003594">
    <property type="entry name" value="HATPase_dom"/>
</dbReference>
<protein>
    <submittedName>
        <fullName evidence="6">Signal transduction histidine kinase</fullName>
    </submittedName>
</protein>
<dbReference type="Gene3D" id="3.30.565.10">
    <property type="entry name" value="Histidine kinase-like ATPase, C-terminal domain"/>
    <property type="match status" value="1"/>
</dbReference>
<dbReference type="GO" id="GO:0016020">
    <property type="term" value="C:membrane"/>
    <property type="evidence" value="ECO:0007669"/>
    <property type="project" value="InterPro"/>
</dbReference>
<dbReference type="SMART" id="SM00387">
    <property type="entry name" value="HATPase_c"/>
    <property type="match status" value="1"/>
</dbReference>
<evidence type="ECO:0000313" key="6">
    <source>
        <dbReference type="EMBL" id="SFN95874.1"/>
    </source>
</evidence>
<evidence type="ECO:0000313" key="7">
    <source>
        <dbReference type="Proteomes" id="UP000183413"/>
    </source>
</evidence>
<keyword evidence="4" id="KW-0812">Transmembrane</keyword>